<proteinExistence type="inferred from homology"/>
<feature type="transmembrane region" description="Helical" evidence="10">
    <location>
        <begin position="180"/>
        <end position="200"/>
    </location>
</feature>
<keyword evidence="5 10" id="KW-0573">Peptidoglycan synthesis</keyword>
<evidence type="ECO:0000256" key="10">
    <source>
        <dbReference type="HAMAP-Rule" id="MF_02078"/>
    </source>
</evidence>
<evidence type="ECO:0000256" key="9">
    <source>
        <dbReference type="ARBA" id="ARBA00061532"/>
    </source>
</evidence>
<comment type="function">
    <text evidence="8 10 11">Involved in peptidoglycan biosynthesis. Transports lipid-linked peptidoglycan precursors from the inner to the outer leaflet of the cytoplasmic membrane.</text>
</comment>
<dbReference type="PRINTS" id="PR01806">
    <property type="entry name" value="VIRFACTRMVIN"/>
</dbReference>
<evidence type="ECO:0000256" key="7">
    <source>
        <dbReference type="ARBA" id="ARBA00023136"/>
    </source>
</evidence>
<dbReference type="CDD" id="cd13123">
    <property type="entry name" value="MATE_MurJ_like"/>
    <property type="match status" value="1"/>
</dbReference>
<accession>A0ABY4CBW2</accession>
<feature type="transmembrane region" description="Helical" evidence="10">
    <location>
        <begin position="78"/>
        <end position="105"/>
    </location>
</feature>
<evidence type="ECO:0000256" key="11">
    <source>
        <dbReference type="PIRNR" id="PIRNR002869"/>
    </source>
</evidence>
<dbReference type="PANTHER" id="PTHR47019:SF1">
    <property type="entry name" value="LIPID II FLIPPASE MURJ"/>
    <property type="match status" value="1"/>
</dbReference>
<reference evidence="12" key="1">
    <citation type="submission" date="2022-03" db="EMBL/GenBank/DDBJ databases">
        <title>Genome Identification and Characterization of new species Bdellovibrio reynosense LBG001 sp. nov. from a Mexico soil sample.</title>
        <authorList>
            <person name="Camilli A."/>
            <person name="Ajao Y."/>
            <person name="Guo X."/>
        </authorList>
    </citation>
    <scope>NUCLEOTIDE SEQUENCE</scope>
    <source>
        <strain evidence="12">LBG001</strain>
    </source>
</reference>
<evidence type="ECO:0000256" key="2">
    <source>
        <dbReference type="ARBA" id="ARBA00022475"/>
    </source>
</evidence>
<keyword evidence="2 10" id="KW-1003">Cell membrane</keyword>
<gene>
    <name evidence="10 12" type="primary">murJ</name>
    <name evidence="12" type="ORF">MNR06_05655</name>
</gene>
<evidence type="ECO:0000256" key="3">
    <source>
        <dbReference type="ARBA" id="ARBA00022692"/>
    </source>
</evidence>
<feature type="transmembrane region" description="Helical" evidence="10">
    <location>
        <begin position="467"/>
        <end position="488"/>
    </location>
</feature>
<dbReference type="InterPro" id="IPR051050">
    <property type="entry name" value="Lipid_II_flippase_MurJ/MviN"/>
</dbReference>
<feature type="transmembrane region" description="Helical" evidence="10">
    <location>
        <begin position="399"/>
        <end position="421"/>
    </location>
</feature>
<keyword evidence="13" id="KW-1185">Reference proteome</keyword>
<feature type="transmembrane region" description="Helical" evidence="10">
    <location>
        <begin position="125"/>
        <end position="146"/>
    </location>
</feature>
<evidence type="ECO:0000256" key="6">
    <source>
        <dbReference type="ARBA" id="ARBA00022989"/>
    </source>
</evidence>
<protein>
    <recommendedName>
        <fullName evidence="10">Probable lipid II flippase MurJ</fullName>
    </recommendedName>
</protein>
<sequence>MASGTLTSRILGLLRDMALGALFDRMITDAWSAAFRIPNFFRRLLGEGSLSVSFIPVFMEAKAADPHGPRAQNLANGLYTLLLVFLGALTLLGIAFADPLFQVLLSDTYGASPEKWELTVRMGRIMFGFIFFILTYAYFMGLLNALGSFGLPAVASALLNVSMLAFTFMPAHWFPRAGDGLAWGVLVGGILQASVVWWALRSTGHLPRFKFTGWSADLKAVFRNLVPGLVGMGLTQFTTLINLYFASSLPEGSISYIYWADRLLELPLSLVSVSLGAALLPTLSDLASSKDREKFLATAQDGFLMNLFLSLPAALGLYFLAEPIIEVLFLRGRFTANDVVSTAAVLKVYAVSLVLIAGSRVLMPLYYSVKNTWYPAAVSVLSLALHIGMARYWMEERGLQGLIISSTLAALLNFLLLFAALPKWNLSFAGKELFIAITKFLIAGAGLILAIQFHQAFLAWTNGSMKLIALTLTILLAATTYLTIAHALKVPASFLGLHRSKN</sequence>
<comment type="similarity">
    <text evidence="9 10 11">Belongs to the MurJ/MviN family.</text>
</comment>
<dbReference type="PIRSF" id="PIRSF002869">
    <property type="entry name" value="MviN"/>
    <property type="match status" value="1"/>
</dbReference>
<keyword evidence="10 11" id="KW-0961">Cell wall biogenesis/degradation</keyword>
<evidence type="ECO:0000313" key="13">
    <source>
        <dbReference type="Proteomes" id="UP000830116"/>
    </source>
</evidence>
<feature type="transmembrane region" description="Helical" evidence="10">
    <location>
        <begin position="341"/>
        <end position="362"/>
    </location>
</feature>
<dbReference type="EMBL" id="CP093442">
    <property type="protein sequence ID" value="UOF02435.1"/>
    <property type="molecule type" value="Genomic_DNA"/>
</dbReference>
<evidence type="ECO:0000256" key="8">
    <source>
        <dbReference type="ARBA" id="ARBA00060041"/>
    </source>
</evidence>
<name>A0ABY4CBW2_9BACT</name>
<dbReference type="PANTHER" id="PTHR47019">
    <property type="entry name" value="LIPID II FLIPPASE MURJ"/>
    <property type="match status" value="1"/>
</dbReference>
<evidence type="ECO:0000256" key="4">
    <source>
        <dbReference type="ARBA" id="ARBA00022960"/>
    </source>
</evidence>
<dbReference type="Pfam" id="PF03023">
    <property type="entry name" value="MurJ"/>
    <property type="match status" value="1"/>
</dbReference>
<feature type="transmembrane region" description="Helical" evidence="10">
    <location>
        <begin position="266"/>
        <end position="283"/>
    </location>
</feature>
<dbReference type="HAMAP" id="MF_02078">
    <property type="entry name" value="MurJ_MviN"/>
    <property type="match status" value="1"/>
</dbReference>
<feature type="transmembrane region" description="Helical" evidence="10">
    <location>
        <begin position="153"/>
        <end position="174"/>
    </location>
</feature>
<feature type="transmembrane region" description="Helical" evidence="10">
    <location>
        <begin position="374"/>
        <end position="393"/>
    </location>
</feature>
<keyword evidence="4 10" id="KW-0133">Cell shape</keyword>
<evidence type="ECO:0000313" key="12">
    <source>
        <dbReference type="EMBL" id="UOF02435.1"/>
    </source>
</evidence>
<keyword evidence="6 10" id="KW-1133">Transmembrane helix</keyword>
<dbReference type="NCBIfam" id="TIGR01695">
    <property type="entry name" value="murJ_mviN"/>
    <property type="match status" value="1"/>
</dbReference>
<keyword evidence="3 10" id="KW-0812">Transmembrane</keyword>
<evidence type="ECO:0000256" key="5">
    <source>
        <dbReference type="ARBA" id="ARBA00022984"/>
    </source>
</evidence>
<feature type="transmembrane region" description="Helical" evidence="10">
    <location>
        <begin position="303"/>
        <end position="321"/>
    </location>
</feature>
<organism evidence="12 13">
    <name type="scientific">Bdellovibrio reynosensis</name>
    <dbReference type="NCBI Taxonomy" id="2835041"/>
    <lineage>
        <taxon>Bacteria</taxon>
        <taxon>Pseudomonadati</taxon>
        <taxon>Bdellovibrionota</taxon>
        <taxon>Bdellovibrionia</taxon>
        <taxon>Bdellovibrionales</taxon>
        <taxon>Pseudobdellovibrionaceae</taxon>
        <taxon>Bdellovibrio</taxon>
    </lineage>
</organism>
<evidence type="ECO:0000256" key="1">
    <source>
        <dbReference type="ARBA" id="ARBA00004651"/>
    </source>
</evidence>
<keyword evidence="7 10" id="KW-0472">Membrane</keyword>
<dbReference type="Proteomes" id="UP000830116">
    <property type="component" value="Chromosome"/>
</dbReference>
<comment type="subcellular location">
    <subcellularLocation>
        <location evidence="1 10">Cell membrane</location>
        <topology evidence="1 10">Multi-pass membrane protein</topology>
    </subcellularLocation>
</comment>
<comment type="pathway">
    <text evidence="10">Cell wall biogenesis; peptidoglycan biosynthesis.</text>
</comment>
<keyword evidence="10 11" id="KW-0813">Transport</keyword>
<dbReference type="InterPro" id="IPR004268">
    <property type="entry name" value="MurJ"/>
</dbReference>
<feature type="transmembrane region" description="Helical" evidence="10">
    <location>
        <begin position="221"/>
        <end position="246"/>
    </location>
</feature>
<feature type="transmembrane region" description="Helical" evidence="10">
    <location>
        <begin position="433"/>
        <end position="455"/>
    </location>
</feature>